<reference evidence="2 3" key="2">
    <citation type="submission" date="2018-11" db="EMBL/GenBank/DDBJ databases">
        <authorList>
            <consortium name="Pathogen Informatics"/>
        </authorList>
    </citation>
    <scope>NUCLEOTIDE SEQUENCE [LARGE SCALE GENOMIC DNA]</scope>
</reference>
<protein>
    <submittedName>
        <fullName evidence="2 4">Uncharacterized protein</fullName>
    </submittedName>
</protein>
<evidence type="ECO:0000313" key="2">
    <source>
        <dbReference type="EMBL" id="VDO96355.1"/>
    </source>
</evidence>
<proteinExistence type="predicted"/>
<dbReference type="EMBL" id="UZAM01007066">
    <property type="protein sequence ID" value="VDO96355.1"/>
    <property type="molecule type" value="Genomic_DNA"/>
</dbReference>
<sequence>MSVCLRNVRPSEVNVGECSLGQGTIRRVSWKQSHSCADETERYVDEQEKEQIASLTGHCVFWPMRSNDRGQSDIYIGLLIQLGDACRRRLCFTASKQGRGTNPEVHCHRPPTAKPPTRDAYERTGTLFFDGSLALPPSITRQIDSS</sequence>
<evidence type="ECO:0000313" key="3">
    <source>
        <dbReference type="Proteomes" id="UP000270296"/>
    </source>
</evidence>
<organism evidence="4">
    <name type="scientific">Soboliphyme baturini</name>
    <dbReference type="NCBI Taxonomy" id="241478"/>
    <lineage>
        <taxon>Eukaryota</taxon>
        <taxon>Metazoa</taxon>
        <taxon>Ecdysozoa</taxon>
        <taxon>Nematoda</taxon>
        <taxon>Enoplea</taxon>
        <taxon>Dorylaimia</taxon>
        <taxon>Dioctophymatida</taxon>
        <taxon>Dioctophymatoidea</taxon>
        <taxon>Soboliphymatidae</taxon>
        <taxon>Soboliphyme</taxon>
    </lineage>
</organism>
<dbReference type="WBParaSite" id="SBAD_0000215801-mRNA-1">
    <property type="protein sequence ID" value="SBAD_0000215801-mRNA-1"/>
    <property type="gene ID" value="SBAD_0000215801"/>
</dbReference>
<feature type="region of interest" description="Disordered" evidence="1">
    <location>
        <begin position="99"/>
        <end position="120"/>
    </location>
</feature>
<name>A0A183IEL4_9BILA</name>
<dbReference type="AlphaFoldDB" id="A0A183IEL4"/>
<dbReference type="Proteomes" id="UP000270296">
    <property type="component" value="Unassembled WGS sequence"/>
</dbReference>
<reference evidence="4" key="1">
    <citation type="submission" date="2016-06" db="UniProtKB">
        <authorList>
            <consortium name="WormBaseParasite"/>
        </authorList>
    </citation>
    <scope>IDENTIFICATION</scope>
</reference>
<keyword evidence="3" id="KW-1185">Reference proteome</keyword>
<accession>A0A183IEL4</accession>
<gene>
    <name evidence="2" type="ORF">SBAD_LOCUS2058</name>
</gene>
<evidence type="ECO:0000313" key="4">
    <source>
        <dbReference type="WBParaSite" id="SBAD_0000215801-mRNA-1"/>
    </source>
</evidence>
<evidence type="ECO:0000256" key="1">
    <source>
        <dbReference type="SAM" id="MobiDB-lite"/>
    </source>
</evidence>